<dbReference type="OrthoDB" id="6113916at2"/>
<gene>
    <name evidence="2" type="ORF">EGC82_16260</name>
</gene>
<organism evidence="2 3">
    <name type="scientific">Shewanella livingstonensis</name>
    <dbReference type="NCBI Taxonomy" id="150120"/>
    <lineage>
        <taxon>Bacteria</taxon>
        <taxon>Pseudomonadati</taxon>
        <taxon>Pseudomonadota</taxon>
        <taxon>Gammaproteobacteria</taxon>
        <taxon>Alteromonadales</taxon>
        <taxon>Shewanellaceae</taxon>
        <taxon>Shewanella</taxon>
    </lineage>
</organism>
<name>A0A3G8LWY1_9GAMM</name>
<dbReference type="InterPro" id="IPR036869">
    <property type="entry name" value="J_dom_sf"/>
</dbReference>
<dbReference type="AlphaFoldDB" id="A0A3G8LWY1"/>
<dbReference type="Proteomes" id="UP000278035">
    <property type="component" value="Chromosome"/>
</dbReference>
<accession>A0A3G8LWY1</accession>
<dbReference type="EMBL" id="CP034015">
    <property type="protein sequence ID" value="AZG74166.1"/>
    <property type="molecule type" value="Genomic_DNA"/>
</dbReference>
<protein>
    <submittedName>
        <fullName evidence="2">J domain-containing protein</fullName>
    </submittedName>
</protein>
<keyword evidence="3" id="KW-1185">Reference proteome</keyword>
<dbReference type="KEGG" id="slj:EGC82_16260"/>
<evidence type="ECO:0000256" key="1">
    <source>
        <dbReference type="ARBA" id="ARBA00023186"/>
    </source>
</evidence>
<reference evidence="3" key="1">
    <citation type="submission" date="2018-11" db="EMBL/GenBank/DDBJ databases">
        <title>Shewanella sp. M2.</title>
        <authorList>
            <person name="Hwang Y.J."/>
            <person name="Hwang C.Y."/>
        </authorList>
    </citation>
    <scope>NUCLEOTIDE SEQUENCE [LARGE SCALE GENOMIC DNA]</scope>
    <source>
        <strain evidence="3">LMG 19866</strain>
    </source>
</reference>
<dbReference type="RefSeq" id="WP_124731680.1">
    <property type="nucleotide sequence ID" value="NZ_CBCSKC010000046.1"/>
</dbReference>
<keyword evidence="1" id="KW-0143">Chaperone</keyword>
<dbReference type="SUPFAM" id="SSF46565">
    <property type="entry name" value="Chaperone J-domain"/>
    <property type="match status" value="1"/>
</dbReference>
<evidence type="ECO:0000313" key="2">
    <source>
        <dbReference type="EMBL" id="AZG74166.1"/>
    </source>
</evidence>
<proteinExistence type="predicted"/>
<evidence type="ECO:0000313" key="3">
    <source>
        <dbReference type="Proteomes" id="UP000278035"/>
    </source>
</evidence>
<sequence>MTLMTIIDNSELNKSNKQSQKLEKLWLDVEKKQARNQRYRAKLEGFYEEFKPLIESKEHVVCAATGKWVQHLLTFVPRKTIKGNQRVELYGWIEEELTILEANPFNPISTTDLREFFTSLLIDFQSTMPKQTVSDEELEALREDLFGMFGEWLPLSNEELIDMIHHPERFQAYIHDMLSQSNNAEAQDEHQDDVEWDEPGWDMGDDFSFENDDSELPMSTALFEDKAMTKLYRQLANQLHPDKEQDPAQKALKKDLMQLLSQAKKDKDALALLMMAQEHLPEYKLIADEDMIKRVEAALYSKIALLNQDHQFMQHGNDIKSEIWRRFGGGGKASRAKTLQQYGDLLIIEAEALYAKINNVTTVQALREQLSQRMHQQELNDMMGFGMFEDFLD</sequence>